<dbReference type="PANTHER" id="PTHR19328">
    <property type="entry name" value="HEDGEHOG-INTERACTING PROTEIN"/>
    <property type="match status" value="1"/>
</dbReference>
<dbReference type="EC" id="1.1.5.-" evidence="2"/>
<dbReference type="InterPro" id="IPR011041">
    <property type="entry name" value="Quinoprot_gluc/sorb_DH_b-prop"/>
</dbReference>
<dbReference type="Gene3D" id="2.120.10.30">
    <property type="entry name" value="TolB, C-terminal domain"/>
    <property type="match status" value="1"/>
</dbReference>
<gene>
    <name evidence="2" type="ORF">AABB81_12050</name>
</gene>
<evidence type="ECO:0000313" key="3">
    <source>
        <dbReference type="Proteomes" id="UP001474120"/>
    </source>
</evidence>
<evidence type="ECO:0000259" key="1">
    <source>
        <dbReference type="Pfam" id="PF07995"/>
    </source>
</evidence>
<proteinExistence type="predicted"/>
<dbReference type="EMBL" id="JBCDNA010000003">
    <property type="protein sequence ID" value="MEL4456632.1"/>
    <property type="molecule type" value="Genomic_DNA"/>
</dbReference>
<dbReference type="RefSeq" id="WP_342160797.1">
    <property type="nucleotide sequence ID" value="NZ_JBCDNA010000003.1"/>
</dbReference>
<dbReference type="SUPFAM" id="SSF50952">
    <property type="entry name" value="Soluble quinoprotein glucose dehydrogenase"/>
    <property type="match status" value="1"/>
</dbReference>
<dbReference type="Pfam" id="PF07995">
    <property type="entry name" value="GSDH"/>
    <property type="match status" value="1"/>
</dbReference>
<keyword evidence="2" id="KW-0560">Oxidoreductase</keyword>
<name>A0ABU9L2G7_9FLAO</name>
<reference evidence="2 3" key="1">
    <citation type="submission" date="2024-04" db="EMBL/GenBank/DDBJ databases">
        <title>whole genome sequencing of Lutimonas vermicola strain IMCC1616.</title>
        <authorList>
            <person name="Bae S.S."/>
        </authorList>
    </citation>
    <scope>NUCLEOTIDE SEQUENCE [LARGE SCALE GENOMIC DNA]</scope>
    <source>
        <strain evidence="2 3">IMCC1616</strain>
    </source>
</reference>
<dbReference type="PANTHER" id="PTHR19328:SF75">
    <property type="entry name" value="ALDOSE SUGAR DEHYDROGENASE YLII"/>
    <property type="match status" value="1"/>
</dbReference>
<dbReference type="InterPro" id="IPR011042">
    <property type="entry name" value="6-blade_b-propeller_TolB-like"/>
</dbReference>
<organism evidence="2 3">
    <name type="scientific">Lutimonas vermicola</name>
    <dbReference type="NCBI Taxonomy" id="414288"/>
    <lineage>
        <taxon>Bacteria</taxon>
        <taxon>Pseudomonadati</taxon>
        <taxon>Bacteroidota</taxon>
        <taxon>Flavobacteriia</taxon>
        <taxon>Flavobacteriales</taxon>
        <taxon>Flavobacteriaceae</taxon>
        <taxon>Lutimonas</taxon>
    </lineage>
</organism>
<dbReference type="Proteomes" id="UP001474120">
    <property type="component" value="Unassembled WGS sequence"/>
</dbReference>
<comment type="caution">
    <text evidence="2">The sequence shown here is derived from an EMBL/GenBank/DDBJ whole genome shotgun (WGS) entry which is preliminary data.</text>
</comment>
<feature type="domain" description="Glucose/Sorbosone dehydrogenase" evidence="1">
    <location>
        <begin position="41"/>
        <end position="360"/>
    </location>
</feature>
<evidence type="ECO:0000313" key="2">
    <source>
        <dbReference type="EMBL" id="MEL4456632.1"/>
    </source>
</evidence>
<dbReference type="InterPro" id="IPR012938">
    <property type="entry name" value="Glc/Sorbosone_DH"/>
</dbReference>
<dbReference type="GO" id="GO:0016491">
    <property type="term" value="F:oxidoreductase activity"/>
    <property type="evidence" value="ECO:0007669"/>
    <property type="project" value="UniProtKB-KW"/>
</dbReference>
<accession>A0ABU9L2G7</accession>
<protein>
    <submittedName>
        <fullName evidence="2">PQQ-dependent sugar dehydrogenase</fullName>
        <ecNumber evidence="2">1.1.5.-</ecNumber>
    </submittedName>
</protein>
<keyword evidence="3" id="KW-1185">Reference proteome</keyword>
<sequence length="374" mass="42016">MKKFTALLILLSFSLTQCQKKNEFISQDNLGYKAETVVDGLDIAWGMEFLPDGSILIAEQEGKMILFKDGKKTQVKNVPEVMYENQGGLLDLKLHPDYVNNGWIYFSFSGNVENDDKGSNTTIMRARLKDNELVDKELIYKATPNTKKGHHFGSRIEFDKDGYLFFSVGDRGNRDVNPQDINRDGGKIYRLHDDGSIPSDNPFVQTTGAKAAIYSYGHRNPQGMDMNRETGEIWVHEHGPQGGDEINIIKAGKNYGWPLITYGINYDGSEITKDTDLPGMEQPLHFWVPSIAPSGMAFINSDRYPGWKGNLLVGSLKFQYLDLVFLENGKVVKEEKLIEGMGRVRTVKEAPDGYIYVSIEQLGIVKLVPTASQK</sequence>